<accession>A0A2D0MYK3</accession>
<sequence length="166" mass="19141">MSYQRRFGTGGNPFGSITGIIMAVLFFLVLFYLTKIVFKILWFISPLLFIASLIIDHTVFLGYAKWLGGMVKRNPLMGIGAIVLSALLFPLTASFLFGKALFRKKVKDARQEQENRVRGELIDFEEIVEDEEEFNDEALRLPPMEKEPRPRQTNRPKDNEYDDLFS</sequence>
<comment type="caution">
    <text evidence="3">The sequence shown here is derived from an EMBL/GenBank/DDBJ whole genome shotgun (WGS) entry which is preliminary data.</text>
</comment>
<evidence type="ECO:0000256" key="2">
    <source>
        <dbReference type="SAM" id="Phobius"/>
    </source>
</evidence>
<feature type="compositionally biased region" description="Basic and acidic residues" evidence="1">
    <location>
        <begin position="137"/>
        <end position="159"/>
    </location>
</feature>
<dbReference type="EMBL" id="PDUD01000057">
    <property type="protein sequence ID" value="PHN01307.1"/>
    <property type="molecule type" value="Genomic_DNA"/>
</dbReference>
<evidence type="ECO:0000256" key="1">
    <source>
        <dbReference type="SAM" id="MobiDB-lite"/>
    </source>
</evidence>
<feature type="transmembrane region" description="Helical" evidence="2">
    <location>
        <begin position="76"/>
        <end position="97"/>
    </location>
</feature>
<evidence type="ECO:0000313" key="3">
    <source>
        <dbReference type="EMBL" id="PHN01307.1"/>
    </source>
</evidence>
<feature type="transmembrane region" description="Helical" evidence="2">
    <location>
        <begin position="40"/>
        <end position="64"/>
    </location>
</feature>
<keyword evidence="4" id="KW-1185">Reference proteome</keyword>
<feature type="transmembrane region" description="Helical" evidence="2">
    <location>
        <begin position="14"/>
        <end position="33"/>
    </location>
</feature>
<feature type="region of interest" description="Disordered" evidence="1">
    <location>
        <begin position="133"/>
        <end position="166"/>
    </location>
</feature>
<gene>
    <name evidence="3" type="ORF">CRP01_37750</name>
</gene>
<keyword evidence="2" id="KW-0472">Membrane</keyword>
<evidence type="ECO:0000313" key="4">
    <source>
        <dbReference type="Proteomes" id="UP000223913"/>
    </source>
</evidence>
<dbReference type="AlphaFoldDB" id="A0A2D0MYK3"/>
<name>A0A2D0MYK3_FLAN2</name>
<keyword evidence="2" id="KW-1133">Transmembrane helix</keyword>
<dbReference type="OrthoDB" id="1493521at2"/>
<keyword evidence="2" id="KW-0812">Transmembrane</keyword>
<protein>
    <submittedName>
        <fullName evidence="3">Uncharacterized protein</fullName>
    </submittedName>
</protein>
<reference evidence="3 4" key="1">
    <citation type="submission" date="2017-10" db="EMBL/GenBank/DDBJ databases">
        <title>The draft genome sequence of Lewinella nigricans NBRC 102662.</title>
        <authorList>
            <person name="Wang K."/>
        </authorList>
    </citation>
    <scope>NUCLEOTIDE SEQUENCE [LARGE SCALE GENOMIC DNA]</scope>
    <source>
        <strain evidence="3 4">NBRC 102662</strain>
    </source>
</reference>
<organism evidence="3 4">
    <name type="scientific">Flavilitoribacter nigricans (strain ATCC 23147 / DSM 23189 / NBRC 102662 / NCIMB 1420 / SS-2)</name>
    <name type="common">Lewinella nigricans</name>
    <dbReference type="NCBI Taxonomy" id="1122177"/>
    <lineage>
        <taxon>Bacteria</taxon>
        <taxon>Pseudomonadati</taxon>
        <taxon>Bacteroidota</taxon>
        <taxon>Saprospiria</taxon>
        <taxon>Saprospirales</taxon>
        <taxon>Lewinellaceae</taxon>
        <taxon>Flavilitoribacter</taxon>
    </lineage>
</organism>
<dbReference type="Proteomes" id="UP000223913">
    <property type="component" value="Unassembled WGS sequence"/>
</dbReference>
<dbReference type="RefSeq" id="WP_099155280.1">
    <property type="nucleotide sequence ID" value="NZ_PDUD01000057.1"/>
</dbReference>
<proteinExistence type="predicted"/>